<accession>A0A6M3IJR5</accession>
<reference evidence="1" key="1">
    <citation type="submission" date="2020-03" db="EMBL/GenBank/DDBJ databases">
        <title>The deep terrestrial virosphere.</title>
        <authorList>
            <person name="Holmfeldt K."/>
            <person name="Nilsson E."/>
            <person name="Simone D."/>
            <person name="Lopez-Fernandez M."/>
            <person name="Wu X."/>
            <person name="de Brujin I."/>
            <person name="Lundin D."/>
            <person name="Andersson A."/>
            <person name="Bertilsson S."/>
            <person name="Dopson M."/>
        </authorList>
    </citation>
    <scope>NUCLEOTIDE SEQUENCE</scope>
    <source>
        <strain evidence="1">MM415B01625</strain>
    </source>
</reference>
<evidence type="ECO:0000313" key="1">
    <source>
        <dbReference type="EMBL" id="QJA57575.1"/>
    </source>
</evidence>
<protein>
    <submittedName>
        <fullName evidence="1">Uncharacterized protein</fullName>
    </submittedName>
</protein>
<proteinExistence type="predicted"/>
<name>A0A6M3IJR5_9ZZZZ</name>
<sequence>MGLWVTPAPFPVLGGRVFSKEDLSQHAPNEVQKTIVIPATPYQPEGVFYMAIGQLHANDYNQSHAPLGISRGGQYAGSYLDLWAAWEVTIRPQYIIFDESFDYDYDVYGCDTMYPEVRIQGSFSNSDMAGYKLPYDLVVPRDCPEGSFYDCHGMEGYIAQRLAHGIFYNAGLVLFHSRLYRGVSDEEMSSLTSETLRGWYASGDYPHTTTASINMASDYEVEGCGDETIFNYPWLMPGDSYHYVYKLYHQWKQAQLYYNQYSGFSFEGGERVGYKRLKENYIDSYYACRNGTNVDEEDLNPPNDYFSFILS</sequence>
<dbReference type="AlphaFoldDB" id="A0A6M3IJR5"/>
<dbReference type="EMBL" id="MT141280">
    <property type="protein sequence ID" value="QJA57575.1"/>
    <property type="molecule type" value="Genomic_DNA"/>
</dbReference>
<organism evidence="1">
    <name type="scientific">viral metagenome</name>
    <dbReference type="NCBI Taxonomy" id="1070528"/>
    <lineage>
        <taxon>unclassified sequences</taxon>
        <taxon>metagenomes</taxon>
        <taxon>organismal metagenomes</taxon>
    </lineage>
</organism>
<gene>
    <name evidence="1" type="ORF">MM415B01625_0017</name>
</gene>